<feature type="transmembrane region" description="Helical" evidence="1">
    <location>
        <begin position="159"/>
        <end position="177"/>
    </location>
</feature>
<dbReference type="SUPFAM" id="SSF55073">
    <property type="entry name" value="Nucleotide cyclase"/>
    <property type="match status" value="1"/>
</dbReference>
<evidence type="ECO:0000313" key="3">
    <source>
        <dbReference type="EMBL" id="TNJ67560.1"/>
    </source>
</evidence>
<dbReference type="Gene3D" id="3.30.70.270">
    <property type="match status" value="1"/>
</dbReference>
<feature type="transmembrane region" description="Helical" evidence="1">
    <location>
        <begin position="130"/>
        <end position="147"/>
    </location>
</feature>
<keyword evidence="1" id="KW-0812">Transmembrane</keyword>
<comment type="caution">
    <text evidence="3">The sequence shown here is derived from an EMBL/GenBank/DDBJ whole genome shotgun (WGS) entry which is preliminary data.</text>
</comment>
<organism evidence="3 4">
    <name type="scientific">Paenibacillus hemerocallicola</name>
    <dbReference type="NCBI Taxonomy" id="1172614"/>
    <lineage>
        <taxon>Bacteria</taxon>
        <taxon>Bacillati</taxon>
        <taxon>Bacillota</taxon>
        <taxon>Bacilli</taxon>
        <taxon>Bacillales</taxon>
        <taxon>Paenibacillaceae</taxon>
        <taxon>Paenibacillus</taxon>
    </lineage>
</organism>
<dbReference type="InterPro" id="IPR043128">
    <property type="entry name" value="Rev_trsase/Diguanyl_cyclase"/>
</dbReference>
<dbReference type="EMBL" id="VDCQ01000004">
    <property type="protein sequence ID" value="TNJ67560.1"/>
    <property type="molecule type" value="Genomic_DNA"/>
</dbReference>
<proteinExistence type="predicted"/>
<dbReference type="CDD" id="cd01949">
    <property type="entry name" value="GGDEF"/>
    <property type="match status" value="1"/>
</dbReference>
<keyword evidence="4" id="KW-1185">Reference proteome</keyword>
<name>A0A5C4TGC9_9BACL</name>
<reference evidence="3 4" key="1">
    <citation type="submission" date="2019-05" db="EMBL/GenBank/DDBJ databases">
        <title>We sequenced the genome of Paenibacillus hemerocallicola KCTC 33185 for further insight into its adaptation and study the phylogeny of Paenibacillus.</title>
        <authorList>
            <person name="Narsing Rao M.P."/>
        </authorList>
    </citation>
    <scope>NUCLEOTIDE SEQUENCE [LARGE SCALE GENOMIC DNA]</scope>
    <source>
        <strain evidence="3 4">KCTC 33185</strain>
    </source>
</reference>
<gene>
    <name evidence="3" type="ORF">FE784_04040</name>
</gene>
<dbReference type="InterPro" id="IPR000160">
    <property type="entry name" value="GGDEF_dom"/>
</dbReference>
<dbReference type="Pfam" id="PF00990">
    <property type="entry name" value="GGDEF"/>
    <property type="match status" value="1"/>
</dbReference>
<dbReference type="SMART" id="SM00267">
    <property type="entry name" value="GGDEF"/>
    <property type="match status" value="1"/>
</dbReference>
<dbReference type="OrthoDB" id="9759607at2"/>
<feature type="domain" description="GGDEF" evidence="2">
    <location>
        <begin position="238"/>
        <end position="369"/>
    </location>
</feature>
<dbReference type="FunFam" id="3.30.70.270:FF:000001">
    <property type="entry name" value="Diguanylate cyclase domain protein"/>
    <property type="match status" value="1"/>
</dbReference>
<dbReference type="InterPro" id="IPR029787">
    <property type="entry name" value="Nucleotide_cyclase"/>
</dbReference>
<dbReference type="PANTHER" id="PTHR45138">
    <property type="entry name" value="REGULATORY COMPONENTS OF SENSORY TRANSDUCTION SYSTEM"/>
    <property type="match status" value="1"/>
</dbReference>
<dbReference type="RefSeq" id="WP_139600846.1">
    <property type="nucleotide sequence ID" value="NZ_VDCQ01000004.1"/>
</dbReference>
<dbReference type="Proteomes" id="UP000307943">
    <property type="component" value="Unassembled WGS sequence"/>
</dbReference>
<evidence type="ECO:0000256" key="1">
    <source>
        <dbReference type="SAM" id="Phobius"/>
    </source>
</evidence>
<sequence length="372" mass="42070">MNMAEAEAIRSIHFEKWNRKTLNAYWIVVLISVVAELVGAFFVWRLDSRPLGLYFLETLLLPSSLAAATVLVSEWVNKHLPAWSIYLLITAGTLIAAIFVTIQPKIDGLQMTFVIPMLVSVYYFQWRKLMFSFVVNLVALCLILLLDPEYSADVDWREVVSAVTLMTCGVVLAYGIMSRGAEIQQYWVRTTQEQQELLVRNALMEQLSKTDALTGLYNHKTFHEYLDRLVEQGEKHGLKLQLAIMDIDNFKTINDTYGHWVGDLVLNRVAQTIKSSLTCDDFAARYGGEEFVVIFADKTEDEAFGTVELIRNAVSRYDHEELGRQPVTISAGLRGHVPGIGKERLFKGADEALYDAKLAGKNRTVVYRSSAE</sequence>
<accession>A0A5C4TGC9</accession>
<feature type="transmembrane region" description="Helical" evidence="1">
    <location>
        <begin position="51"/>
        <end position="71"/>
    </location>
</feature>
<keyword evidence="1" id="KW-1133">Transmembrane helix</keyword>
<dbReference type="InterPro" id="IPR050469">
    <property type="entry name" value="Diguanylate_Cyclase"/>
</dbReference>
<dbReference type="GO" id="GO:0052621">
    <property type="term" value="F:diguanylate cyclase activity"/>
    <property type="evidence" value="ECO:0007669"/>
    <property type="project" value="TreeGrafter"/>
</dbReference>
<dbReference type="NCBIfam" id="TIGR00254">
    <property type="entry name" value="GGDEF"/>
    <property type="match status" value="1"/>
</dbReference>
<dbReference type="PANTHER" id="PTHR45138:SF9">
    <property type="entry name" value="DIGUANYLATE CYCLASE DGCM-RELATED"/>
    <property type="match status" value="1"/>
</dbReference>
<dbReference type="AlphaFoldDB" id="A0A5C4TGC9"/>
<keyword evidence="1" id="KW-0472">Membrane</keyword>
<evidence type="ECO:0000259" key="2">
    <source>
        <dbReference type="PROSITE" id="PS50887"/>
    </source>
</evidence>
<feature type="transmembrane region" description="Helical" evidence="1">
    <location>
        <begin position="83"/>
        <end position="101"/>
    </location>
</feature>
<feature type="transmembrane region" description="Helical" evidence="1">
    <location>
        <begin position="24"/>
        <end position="44"/>
    </location>
</feature>
<dbReference type="PROSITE" id="PS50887">
    <property type="entry name" value="GGDEF"/>
    <property type="match status" value="1"/>
</dbReference>
<evidence type="ECO:0000313" key="4">
    <source>
        <dbReference type="Proteomes" id="UP000307943"/>
    </source>
</evidence>
<protein>
    <submittedName>
        <fullName evidence="3">GGDEF domain-containing protein</fullName>
    </submittedName>
</protein>